<feature type="region of interest" description="Disordered" evidence="1">
    <location>
        <begin position="1"/>
        <end position="42"/>
    </location>
</feature>
<reference evidence="2" key="1">
    <citation type="submission" date="2014-05" db="EMBL/GenBank/DDBJ databases">
        <authorList>
            <person name="Chronopoulou M."/>
        </authorList>
    </citation>
    <scope>NUCLEOTIDE SEQUENCE</scope>
    <source>
        <tissue evidence="2">Whole organism</tissue>
    </source>
</reference>
<name>A0A0K2U2G8_LEPSM</name>
<accession>A0A0K2U2G8</accession>
<feature type="compositionally biased region" description="Low complexity" evidence="1">
    <location>
        <begin position="21"/>
        <end position="35"/>
    </location>
</feature>
<dbReference type="EMBL" id="HACA01015128">
    <property type="protein sequence ID" value="CDW32489.1"/>
    <property type="molecule type" value="Transcribed_RNA"/>
</dbReference>
<protein>
    <submittedName>
        <fullName evidence="2">Uncharacterized protein</fullName>
    </submittedName>
</protein>
<organism evidence="2">
    <name type="scientific">Lepeophtheirus salmonis</name>
    <name type="common">Salmon louse</name>
    <name type="synonym">Caligus salmonis</name>
    <dbReference type="NCBI Taxonomy" id="72036"/>
    <lineage>
        <taxon>Eukaryota</taxon>
        <taxon>Metazoa</taxon>
        <taxon>Ecdysozoa</taxon>
        <taxon>Arthropoda</taxon>
        <taxon>Crustacea</taxon>
        <taxon>Multicrustacea</taxon>
        <taxon>Hexanauplia</taxon>
        <taxon>Copepoda</taxon>
        <taxon>Siphonostomatoida</taxon>
        <taxon>Caligidae</taxon>
        <taxon>Lepeophtheirus</taxon>
    </lineage>
</organism>
<proteinExistence type="predicted"/>
<sequence length="90" mass="10028">MFLRASRTLMSPTMKPSFLQSSGASERSSPSRAPSLKGKGPMTRSMDYEHGPLIIPCWSTPHLPEVAFTPRASFAFNRKSIPFWIGWTPS</sequence>
<evidence type="ECO:0000313" key="2">
    <source>
        <dbReference type="EMBL" id="CDW32489.1"/>
    </source>
</evidence>
<evidence type="ECO:0000256" key="1">
    <source>
        <dbReference type="SAM" id="MobiDB-lite"/>
    </source>
</evidence>
<dbReference type="AlphaFoldDB" id="A0A0K2U2G8"/>